<comment type="caution">
    <text evidence="2">The sequence shown here is derived from an EMBL/GenBank/DDBJ whole genome shotgun (WGS) entry which is preliminary data.</text>
</comment>
<sequence>MTPDEHAPVGDGRHRDRADDPTAFIPKVHRPTPAQGARDLPRPESGAARVPAPSAAPEATRRPTTP</sequence>
<dbReference type="EMBL" id="QGSV01000275">
    <property type="protein sequence ID" value="PWU44955.1"/>
    <property type="molecule type" value="Genomic_DNA"/>
</dbReference>
<dbReference type="Proteomes" id="UP000245683">
    <property type="component" value="Unassembled WGS sequence"/>
</dbReference>
<dbReference type="RefSeq" id="WP_133255714.1">
    <property type="nucleotide sequence ID" value="NZ_QGSV01000275.1"/>
</dbReference>
<feature type="region of interest" description="Disordered" evidence="1">
    <location>
        <begin position="1"/>
        <end position="66"/>
    </location>
</feature>
<accession>A0A317JWA0</accession>
<reference evidence="3" key="1">
    <citation type="submission" date="2018-05" db="EMBL/GenBank/DDBJ databases">
        <title>Micromonospora globispora sp. nov. and Micromonospora rugosa sp. nov., isolated from marine sediment.</title>
        <authorList>
            <person name="Carro L."/>
            <person name="Aysel V."/>
            <person name="Cetin D."/>
            <person name="Igual J.M."/>
            <person name="Klenk H.-P."/>
            <person name="Trujillo M.E."/>
            <person name="Sahin N."/>
        </authorList>
    </citation>
    <scope>NUCLEOTIDE SEQUENCE [LARGE SCALE GENOMIC DNA]</scope>
    <source>
        <strain evidence="3">S2904</strain>
    </source>
</reference>
<evidence type="ECO:0000256" key="1">
    <source>
        <dbReference type="SAM" id="MobiDB-lite"/>
    </source>
</evidence>
<organism evidence="2 3">
    <name type="scientific">Micromonospora globispora</name>
    <dbReference type="NCBI Taxonomy" id="1450148"/>
    <lineage>
        <taxon>Bacteria</taxon>
        <taxon>Bacillati</taxon>
        <taxon>Actinomycetota</taxon>
        <taxon>Actinomycetes</taxon>
        <taxon>Micromonosporales</taxon>
        <taxon>Micromonosporaceae</taxon>
        <taxon>Micromonospora</taxon>
    </lineage>
</organism>
<name>A0A317JWA0_9ACTN</name>
<dbReference type="AlphaFoldDB" id="A0A317JWA0"/>
<feature type="compositionally biased region" description="Basic and acidic residues" evidence="1">
    <location>
        <begin position="1"/>
        <end position="20"/>
    </location>
</feature>
<evidence type="ECO:0000313" key="3">
    <source>
        <dbReference type="Proteomes" id="UP000245683"/>
    </source>
</evidence>
<gene>
    <name evidence="2" type="ORF">DLJ46_23190</name>
</gene>
<feature type="non-terminal residue" evidence="2">
    <location>
        <position position="66"/>
    </location>
</feature>
<evidence type="ECO:0000313" key="2">
    <source>
        <dbReference type="EMBL" id="PWU44955.1"/>
    </source>
</evidence>
<keyword evidence="3" id="KW-1185">Reference proteome</keyword>
<proteinExistence type="predicted"/>
<protein>
    <submittedName>
        <fullName evidence="2">Uncharacterized protein</fullName>
    </submittedName>
</protein>